<accession>A0ABU5QG63</accession>
<dbReference type="InterPro" id="IPR006342">
    <property type="entry name" value="FkbM_mtfrase"/>
</dbReference>
<keyword evidence="3" id="KW-1185">Reference proteome</keyword>
<dbReference type="SUPFAM" id="SSF53335">
    <property type="entry name" value="S-adenosyl-L-methionine-dependent methyltransferases"/>
    <property type="match status" value="1"/>
</dbReference>
<keyword evidence="2" id="KW-0808">Transferase</keyword>
<dbReference type="EMBL" id="JAYFUM010000033">
    <property type="protein sequence ID" value="MEA5141816.1"/>
    <property type="molecule type" value="Genomic_DNA"/>
</dbReference>
<keyword evidence="2" id="KW-0489">Methyltransferase</keyword>
<reference evidence="2 3" key="1">
    <citation type="submission" date="2023-12" db="EMBL/GenBank/DDBJ databases">
        <title>Novel species of the genus Arcicella isolated from rivers.</title>
        <authorList>
            <person name="Lu H."/>
        </authorList>
    </citation>
    <scope>NUCLEOTIDE SEQUENCE [LARGE SCALE GENOMIC DNA]</scope>
    <source>
        <strain evidence="2 3">KCTC 23307</strain>
    </source>
</reference>
<name>A0ABU5QG63_9BACT</name>
<dbReference type="GO" id="GO:0008168">
    <property type="term" value="F:methyltransferase activity"/>
    <property type="evidence" value="ECO:0007669"/>
    <property type="project" value="UniProtKB-KW"/>
</dbReference>
<proteinExistence type="predicted"/>
<dbReference type="Pfam" id="PF05050">
    <property type="entry name" value="Methyltransf_21"/>
    <property type="match status" value="1"/>
</dbReference>
<comment type="caution">
    <text evidence="2">The sequence shown here is derived from an EMBL/GenBank/DDBJ whole genome shotgun (WGS) entry which is preliminary data.</text>
</comment>
<protein>
    <submittedName>
        <fullName evidence="2">FkbM family methyltransferase</fullName>
    </submittedName>
</protein>
<dbReference type="PANTHER" id="PTHR34203:SF15">
    <property type="entry name" value="SLL1173 PROTEIN"/>
    <property type="match status" value="1"/>
</dbReference>
<dbReference type="GO" id="GO:0032259">
    <property type="term" value="P:methylation"/>
    <property type="evidence" value="ECO:0007669"/>
    <property type="project" value="UniProtKB-KW"/>
</dbReference>
<dbReference type="InterPro" id="IPR052514">
    <property type="entry name" value="SAM-dependent_MTase"/>
</dbReference>
<evidence type="ECO:0000313" key="2">
    <source>
        <dbReference type="EMBL" id="MEA5141816.1"/>
    </source>
</evidence>
<dbReference type="PANTHER" id="PTHR34203">
    <property type="entry name" value="METHYLTRANSFERASE, FKBM FAMILY PROTEIN"/>
    <property type="match status" value="1"/>
</dbReference>
<feature type="domain" description="Methyltransferase FkbM" evidence="1">
    <location>
        <begin position="102"/>
        <end position="266"/>
    </location>
</feature>
<gene>
    <name evidence="2" type="ORF">VB248_21855</name>
</gene>
<evidence type="ECO:0000259" key="1">
    <source>
        <dbReference type="Pfam" id="PF05050"/>
    </source>
</evidence>
<organism evidence="2 3">
    <name type="scientific">Arcicella rigui</name>
    <dbReference type="NCBI Taxonomy" id="797020"/>
    <lineage>
        <taxon>Bacteria</taxon>
        <taxon>Pseudomonadati</taxon>
        <taxon>Bacteroidota</taxon>
        <taxon>Cytophagia</taxon>
        <taxon>Cytophagales</taxon>
        <taxon>Flectobacillaceae</taxon>
        <taxon>Arcicella</taxon>
    </lineage>
</organism>
<dbReference type="Gene3D" id="3.40.50.150">
    <property type="entry name" value="Vaccinia Virus protein VP39"/>
    <property type="match status" value="1"/>
</dbReference>
<sequence>MTQINKNSVLKTIYQNIPFKRQIFELVRSVYVPSKSVYRHLFFDGKFKVKVEKDKFFYINHYNTHGFIIEDGLFWVGLGVGREGYSLRLWTKLSKSSKVVFDVGANTGMYSLLTKSVNPSAAVYGFEPVKRTHDKYAANCKLNNYEVRAEWMAVSDFTGELTLYDIPEANNYSATLNKEFSDVRHLAHKDTRFETKVPATTLKDYIEANNITNIDLMKVDVEMHEPEALRGMGEYLQKFQPTLLIEIFTDELGKQVQEILKGCDYLFYSIDEDGTTTLQKNIIATDESNYLICRPAVAKELGLLKA</sequence>
<dbReference type="InterPro" id="IPR029063">
    <property type="entry name" value="SAM-dependent_MTases_sf"/>
</dbReference>
<dbReference type="RefSeq" id="WP_323298970.1">
    <property type="nucleotide sequence ID" value="NZ_JAYFUM010000033.1"/>
</dbReference>
<evidence type="ECO:0000313" key="3">
    <source>
        <dbReference type="Proteomes" id="UP001302949"/>
    </source>
</evidence>
<dbReference type="Proteomes" id="UP001302949">
    <property type="component" value="Unassembled WGS sequence"/>
</dbReference>
<dbReference type="NCBIfam" id="TIGR01444">
    <property type="entry name" value="fkbM_fam"/>
    <property type="match status" value="1"/>
</dbReference>